<evidence type="ECO:0000256" key="1">
    <source>
        <dbReference type="SAM" id="Phobius"/>
    </source>
</evidence>
<evidence type="ECO:0000313" key="3">
    <source>
        <dbReference type="Proteomes" id="UP000324269"/>
    </source>
</evidence>
<evidence type="ECO:0000313" key="2">
    <source>
        <dbReference type="EMBL" id="TYS86861.1"/>
    </source>
</evidence>
<evidence type="ECO:0008006" key="4">
    <source>
        <dbReference type="Google" id="ProtNLM"/>
    </source>
</evidence>
<comment type="caution">
    <text evidence="2">The sequence shown here is derived from an EMBL/GenBank/DDBJ whole genome shotgun (WGS) entry which is preliminary data.</text>
</comment>
<keyword evidence="1" id="KW-0812">Transmembrane</keyword>
<protein>
    <recommendedName>
        <fullName evidence="4">DUF2157 domain-containing protein</fullName>
    </recommendedName>
</protein>
<feature type="transmembrane region" description="Helical" evidence="1">
    <location>
        <begin position="55"/>
        <end position="75"/>
    </location>
</feature>
<feature type="transmembrane region" description="Helical" evidence="1">
    <location>
        <begin position="110"/>
        <end position="128"/>
    </location>
</feature>
<organism evidence="2 3">
    <name type="scientific">Rossellomorea aquimaris</name>
    <dbReference type="NCBI Taxonomy" id="189382"/>
    <lineage>
        <taxon>Bacteria</taxon>
        <taxon>Bacillati</taxon>
        <taxon>Bacillota</taxon>
        <taxon>Bacilli</taxon>
        <taxon>Bacillales</taxon>
        <taxon>Bacillaceae</taxon>
        <taxon>Rossellomorea</taxon>
    </lineage>
</organism>
<feature type="transmembrane region" description="Helical" evidence="1">
    <location>
        <begin position="81"/>
        <end position="103"/>
    </location>
</feature>
<proteinExistence type="predicted"/>
<feature type="transmembrane region" description="Helical" evidence="1">
    <location>
        <begin position="159"/>
        <end position="178"/>
    </location>
</feature>
<dbReference type="EMBL" id="VTEZ01000002">
    <property type="protein sequence ID" value="TYS86861.1"/>
    <property type="molecule type" value="Genomic_DNA"/>
</dbReference>
<dbReference type="AlphaFoldDB" id="A0A5D4TS70"/>
<name>A0A5D4TS70_9BACI</name>
<feature type="transmembrane region" description="Helical" evidence="1">
    <location>
        <begin position="134"/>
        <end position="152"/>
    </location>
</feature>
<sequence>MKTVKDSRKELIVNEIQLWKQANMLPEHYCDYLLALYTEGDGMEHSDQKNAQKKIMLKDFFLSICAILISLFVIYFTELSIVLQTTILASFVGLLVAIGIYYIKKQLSPLLLYMAAACILLLSSIEITEELFGRSSFGMYITLFLNCFLWIGAGLKWKLGYLSLSGMAGGVLLIIFILL</sequence>
<accession>A0A5D4TS70</accession>
<dbReference type="RefSeq" id="WP_148969710.1">
    <property type="nucleotide sequence ID" value="NZ_CANLNA010000016.1"/>
</dbReference>
<keyword evidence="1" id="KW-1133">Transmembrane helix</keyword>
<reference evidence="2 3" key="1">
    <citation type="submission" date="2019-08" db="EMBL/GenBank/DDBJ databases">
        <title>Bacillus genomes from the desert of Cuatro Cienegas, Coahuila.</title>
        <authorList>
            <person name="Olmedo-Alvarez G."/>
        </authorList>
    </citation>
    <scope>NUCLEOTIDE SEQUENCE [LARGE SCALE GENOMIC DNA]</scope>
    <source>
        <strain evidence="2 3">CH87b_3T</strain>
    </source>
</reference>
<dbReference type="Proteomes" id="UP000324269">
    <property type="component" value="Unassembled WGS sequence"/>
</dbReference>
<gene>
    <name evidence="2" type="ORF">FZC85_07640</name>
</gene>
<dbReference type="OrthoDB" id="2380880at2"/>
<keyword evidence="1" id="KW-0472">Membrane</keyword>